<organism evidence="4 5">
    <name type="scientific">Spirosoma utsteinense</name>
    <dbReference type="NCBI Taxonomy" id="2585773"/>
    <lineage>
        <taxon>Bacteria</taxon>
        <taxon>Pseudomonadati</taxon>
        <taxon>Bacteroidota</taxon>
        <taxon>Cytophagia</taxon>
        <taxon>Cytophagales</taxon>
        <taxon>Cytophagaceae</taxon>
        <taxon>Spirosoma</taxon>
    </lineage>
</organism>
<feature type="modified residue" description="4-aspartylphosphate" evidence="2">
    <location>
        <position position="60"/>
    </location>
</feature>
<comment type="caution">
    <text evidence="4">The sequence shown here is derived from an EMBL/GenBank/DDBJ whole genome shotgun (WGS) entry which is preliminary data.</text>
</comment>
<proteinExistence type="predicted"/>
<evidence type="ECO:0000256" key="2">
    <source>
        <dbReference type="PROSITE-ProRule" id="PRU00169"/>
    </source>
</evidence>
<dbReference type="InterPro" id="IPR050595">
    <property type="entry name" value="Bact_response_regulator"/>
</dbReference>
<reference evidence="4 5" key="1">
    <citation type="submission" date="2019-06" db="EMBL/GenBank/DDBJ databases">
        <title>Spirosoma utsteinense sp. nov. isolated from Antarctic ice-free soils.</title>
        <authorList>
            <person name="Tahon G."/>
        </authorList>
    </citation>
    <scope>NUCLEOTIDE SEQUENCE [LARGE SCALE GENOMIC DNA]</scope>
    <source>
        <strain evidence="4 5">LMG 31447</strain>
    </source>
</reference>
<keyword evidence="5" id="KW-1185">Reference proteome</keyword>
<dbReference type="SMART" id="SM00448">
    <property type="entry name" value="REC"/>
    <property type="match status" value="1"/>
</dbReference>
<keyword evidence="1 2" id="KW-0597">Phosphoprotein</keyword>
<dbReference type="RefSeq" id="WP_186738017.1">
    <property type="nucleotide sequence ID" value="NZ_VFIA01000014.1"/>
</dbReference>
<name>A0ABR6W8J4_9BACT</name>
<feature type="domain" description="Response regulatory" evidence="3">
    <location>
        <begin position="6"/>
        <end position="128"/>
    </location>
</feature>
<dbReference type="Gene3D" id="3.40.50.2300">
    <property type="match status" value="1"/>
</dbReference>
<dbReference type="EMBL" id="VFIA01000014">
    <property type="protein sequence ID" value="MBC3792237.1"/>
    <property type="molecule type" value="Genomic_DNA"/>
</dbReference>
<dbReference type="InterPro" id="IPR011006">
    <property type="entry name" value="CheY-like_superfamily"/>
</dbReference>
<dbReference type="PANTHER" id="PTHR44591:SF3">
    <property type="entry name" value="RESPONSE REGULATORY DOMAIN-CONTAINING PROTEIN"/>
    <property type="match status" value="1"/>
</dbReference>
<dbReference type="Pfam" id="PF00072">
    <property type="entry name" value="Response_reg"/>
    <property type="match status" value="1"/>
</dbReference>
<dbReference type="PANTHER" id="PTHR44591">
    <property type="entry name" value="STRESS RESPONSE REGULATOR PROTEIN 1"/>
    <property type="match status" value="1"/>
</dbReference>
<evidence type="ECO:0000313" key="5">
    <source>
        <dbReference type="Proteomes" id="UP000700732"/>
    </source>
</evidence>
<dbReference type="Proteomes" id="UP000700732">
    <property type="component" value="Unassembled WGS sequence"/>
</dbReference>
<protein>
    <submittedName>
        <fullName evidence="4">CheY-like chemotaxis protein</fullName>
    </submittedName>
</protein>
<gene>
    <name evidence="4" type="ORF">FH603_2747</name>
</gene>
<dbReference type="InterPro" id="IPR001789">
    <property type="entry name" value="Sig_transdc_resp-reg_receiver"/>
</dbReference>
<dbReference type="SUPFAM" id="SSF52172">
    <property type="entry name" value="CheY-like"/>
    <property type="match status" value="1"/>
</dbReference>
<evidence type="ECO:0000313" key="4">
    <source>
        <dbReference type="EMBL" id="MBC3792237.1"/>
    </source>
</evidence>
<accession>A0ABR6W8J4</accession>
<evidence type="ECO:0000256" key="1">
    <source>
        <dbReference type="ARBA" id="ARBA00022553"/>
    </source>
</evidence>
<sequence>MASQFPILLVDDDIAISDILTRAAERAFPEAHFIHVSSFSQAAAYLEGLEGKGPRLVLLDIDLQTGLSGFDFLSLLRQHPQGKLVPVIVLSSSQEDSKAKEAYQRGANAYTPKPFSYLDWKSYVQQLRAYWFGTVTIPTFWFENDTTE</sequence>
<dbReference type="PROSITE" id="PS50110">
    <property type="entry name" value="RESPONSE_REGULATORY"/>
    <property type="match status" value="1"/>
</dbReference>
<evidence type="ECO:0000259" key="3">
    <source>
        <dbReference type="PROSITE" id="PS50110"/>
    </source>
</evidence>